<dbReference type="EMBL" id="JACEIK010001297">
    <property type="protein sequence ID" value="MCD7468107.1"/>
    <property type="molecule type" value="Genomic_DNA"/>
</dbReference>
<evidence type="ECO:0000313" key="1">
    <source>
        <dbReference type="EMBL" id="MCD7468107.1"/>
    </source>
</evidence>
<keyword evidence="2" id="KW-1185">Reference proteome</keyword>
<evidence type="ECO:0000313" key="2">
    <source>
        <dbReference type="Proteomes" id="UP000823775"/>
    </source>
</evidence>
<sequence length="92" mass="10473">MSLTGKDTPCWSINGNGKFTSRSFYKEEEDEIVVMEIFLGLQEIADAAKLCRTHCKQPIQKLLIRVTQLDNTCDKLKEKSLVKSLISLPKEQ</sequence>
<protein>
    <submittedName>
        <fullName evidence="1">Uncharacterized protein</fullName>
    </submittedName>
</protein>
<dbReference type="Proteomes" id="UP000823775">
    <property type="component" value="Unassembled WGS sequence"/>
</dbReference>
<gene>
    <name evidence="1" type="ORF">HAX54_005918</name>
</gene>
<proteinExistence type="predicted"/>
<reference evidence="1 2" key="1">
    <citation type="journal article" date="2021" name="BMC Genomics">
        <title>Datura genome reveals duplications of psychoactive alkaloid biosynthetic genes and high mutation rate following tissue culture.</title>
        <authorList>
            <person name="Rajewski A."/>
            <person name="Carter-House D."/>
            <person name="Stajich J."/>
            <person name="Litt A."/>
        </authorList>
    </citation>
    <scope>NUCLEOTIDE SEQUENCE [LARGE SCALE GENOMIC DNA]</scope>
    <source>
        <strain evidence="1">AR-01</strain>
    </source>
</reference>
<accession>A0ABS8TC40</accession>
<organism evidence="1 2">
    <name type="scientific">Datura stramonium</name>
    <name type="common">Jimsonweed</name>
    <name type="synonym">Common thornapple</name>
    <dbReference type="NCBI Taxonomy" id="4076"/>
    <lineage>
        <taxon>Eukaryota</taxon>
        <taxon>Viridiplantae</taxon>
        <taxon>Streptophyta</taxon>
        <taxon>Embryophyta</taxon>
        <taxon>Tracheophyta</taxon>
        <taxon>Spermatophyta</taxon>
        <taxon>Magnoliopsida</taxon>
        <taxon>eudicotyledons</taxon>
        <taxon>Gunneridae</taxon>
        <taxon>Pentapetalae</taxon>
        <taxon>asterids</taxon>
        <taxon>lamiids</taxon>
        <taxon>Solanales</taxon>
        <taxon>Solanaceae</taxon>
        <taxon>Solanoideae</taxon>
        <taxon>Datureae</taxon>
        <taxon>Datura</taxon>
    </lineage>
</organism>
<comment type="caution">
    <text evidence="1">The sequence shown here is derived from an EMBL/GenBank/DDBJ whole genome shotgun (WGS) entry which is preliminary data.</text>
</comment>
<name>A0ABS8TC40_DATST</name>